<dbReference type="RefSeq" id="XP_042997467.1">
    <property type="nucleotide sequence ID" value="XM_043141533.1"/>
</dbReference>
<evidence type="ECO:0000313" key="3">
    <source>
        <dbReference type="EMBL" id="QUC19794.1"/>
    </source>
</evidence>
<dbReference type="GeneID" id="66064813"/>
<dbReference type="KEGG" id="uvi:66064813"/>
<name>A0A8E5HQQ4_USTVR</name>
<gene>
    <name evidence="3" type="ORF">UV8b_04035</name>
</gene>
<evidence type="ECO:0000256" key="1">
    <source>
        <dbReference type="SAM" id="Phobius"/>
    </source>
</evidence>
<reference evidence="3" key="1">
    <citation type="submission" date="2020-03" db="EMBL/GenBank/DDBJ databases">
        <title>A mixture of massive structural variations and highly conserved coding sequences in Ustilaginoidea virens genome.</title>
        <authorList>
            <person name="Zhang K."/>
            <person name="Zhao Z."/>
            <person name="Zhang Z."/>
            <person name="Li Y."/>
            <person name="Hsiang T."/>
            <person name="Sun W."/>
        </authorList>
    </citation>
    <scope>NUCLEOTIDE SEQUENCE</scope>
    <source>
        <strain evidence="3">UV-8b</strain>
    </source>
</reference>
<keyword evidence="2" id="KW-0732">Signal</keyword>
<protein>
    <submittedName>
        <fullName evidence="3">Uncharacterized protein</fullName>
    </submittedName>
</protein>
<feature type="transmembrane region" description="Helical" evidence="1">
    <location>
        <begin position="61"/>
        <end position="79"/>
    </location>
</feature>
<organism evidence="3 4">
    <name type="scientific">Ustilaginoidea virens</name>
    <name type="common">Rice false smut fungus</name>
    <name type="synonym">Villosiclava virens</name>
    <dbReference type="NCBI Taxonomy" id="1159556"/>
    <lineage>
        <taxon>Eukaryota</taxon>
        <taxon>Fungi</taxon>
        <taxon>Dikarya</taxon>
        <taxon>Ascomycota</taxon>
        <taxon>Pezizomycotina</taxon>
        <taxon>Sordariomycetes</taxon>
        <taxon>Hypocreomycetidae</taxon>
        <taxon>Hypocreales</taxon>
        <taxon>Clavicipitaceae</taxon>
        <taxon>Ustilaginoidea</taxon>
    </lineage>
</organism>
<dbReference type="EMBL" id="CP072755">
    <property type="protein sequence ID" value="QUC19794.1"/>
    <property type="molecule type" value="Genomic_DNA"/>
</dbReference>
<evidence type="ECO:0000313" key="4">
    <source>
        <dbReference type="Proteomes" id="UP000027002"/>
    </source>
</evidence>
<keyword evidence="1" id="KW-0812">Transmembrane</keyword>
<evidence type="ECO:0000256" key="2">
    <source>
        <dbReference type="SAM" id="SignalP"/>
    </source>
</evidence>
<keyword evidence="4" id="KW-1185">Reference proteome</keyword>
<sequence length="90" mass="9940">MVAEFVLLRFSLCLNYCALIDKHVVQGAEVIVAKGGEQHREDGLSRVCRIVALSTTAPRSVLDVTIGGLVLYGLFLVLARRATPYYLIYL</sequence>
<dbReference type="OrthoDB" id="6250593at2759"/>
<dbReference type="AlphaFoldDB" id="A0A8E5HQQ4"/>
<accession>A0A8E5HQQ4</accession>
<dbReference type="Proteomes" id="UP000027002">
    <property type="component" value="Chromosome 3"/>
</dbReference>
<feature type="signal peptide" evidence="2">
    <location>
        <begin position="1"/>
        <end position="27"/>
    </location>
</feature>
<keyword evidence="1" id="KW-1133">Transmembrane helix</keyword>
<feature type="chain" id="PRO_5034643246" evidence="2">
    <location>
        <begin position="28"/>
        <end position="90"/>
    </location>
</feature>
<keyword evidence="1" id="KW-0472">Membrane</keyword>
<proteinExistence type="predicted"/>